<keyword evidence="12" id="KW-1185">Reference proteome</keyword>
<keyword evidence="3" id="KW-0288">FMN</keyword>
<dbReference type="AlphaFoldDB" id="A0A0M8MS95"/>
<name>A0A0M8MS95_9BASI</name>
<dbReference type="PANTHER" id="PTHR45936">
    <property type="entry name" value="TRNA-DIHYDROURIDINE(20) SYNTHASE [NAD(P)+]-LIKE"/>
    <property type="match status" value="1"/>
</dbReference>
<feature type="region of interest" description="Disordered" evidence="9">
    <location>
        <begin position="23"/>
        <end position="55"/>
    </location>
</feature>
<dbReference type="Gene3D" id="3.20.20.70">
    <property type="entry name" value="Aldolase class I"/>
    <property type="match status" value="1"/>
</dbReference>
<dbReference type="GO" id="GO:0006397">
    <property type="term" value="P:mRNA processing"/>
    <property type="evidence" value="ECO:0007669"/>
    <property type="project" value="UniProtKB-KW"/>
</dbReference>
<gene>
    <name evidence="11" type="ORF">Malapachy_1374</name>
</gene>
<dbReference type="OrthoDB" id="10262250at2759"/>
<keyword evidence="4" id="KW-0507">mRNA processing</keyword>
<keyword evidence="6" id="KW-0560">Oxidoreductase</keyword>
<evidence type="ECO:0000256" key="3">
    <source>
        <dbReference type="ARBA" id="ARBA00022643"/>
    </source>
</evidence>
<dbReference type="InterPro" id="IPR035587">
    <property type="entry name" value="DUS-like_FMN-bd"/>
</dbReference>
<keyword evidence="2" id="KW-0285">Flavoprotein</keyword>
<dbReference type="GeneID" id="28727754"/>
<dbReference type="Pfam" id="PF01207">
    <property type="entry name" value="Dus"/>
    <property type="match status" value="1"/>
</dbReference>
<evidence type="ECO:0000256" key="6">
    <source>
        <dbReference type="ARBA" id="ARBA00023002"/>
    </source>
</evidence>
<evidence type="ECO:0000256" key="7">
    <source>
        <dbReference type="ARBA" id="ARBA00048342"/>
    </source>
</evidence>
<dbReference type="InterPro" id="IPR052582">
    <property type="entry name" value="tRNA-DUS-like"/>
</dbReference>
<evidence type="ECO:0000256" key="2">
    <source>
        <dbReference type="ARBA" id="ARBA00022630"/>
    </source>
</evidence>
<evidence type="ECO:0000313" key="11">
    <source>
        <dbReference type="EMBL" id="KOS12760.1"/>
    </source>
</evidence>
<dbReference type="GO" id="GO:0005737">
    <property type="term" value="C:cytoplasm"/>
    <property type="evidence" value="ECO:0007669"/>
    <property type="project" value="TreeGrafter"/>
</dbReference>
<dbReference type="STRING" id="77020.A0A0M8MS95"/>
<evidence type="ECO:0000256" key="1">
    <source>
        <dbReference type="ARBA" id="ARBA00001917"/>
    </source>
</evidence>
<dbReference type="VEuPathDB" id="FungiDB:Malapachy_1374"/>
<evidence type="ECO:0000256" key="5">
    <source>
        <dbReference type="ARBA" id="ARBA00022694"/>
    </source>
</evidence>
<dbReference type="InterPro" id="IPR013785">
    <property type="entry name" value="Aldolase_TIM"/>
</dbReference>
<evidence type="ECO:0000256" key="8">
    <source>
        <dbReference type="ARBA" id="ARBA00049447"/>
    </source>
</evidence>
<dbReference type="GO" id="GO:0017150">
    <property type="term" value="F:tRNA dihydrouridine synthase activity"/>
    <property type="evidence" value="ECO:0007669"/>
    <property type="project" value="InterPro"/>
</dbReference>
<sequence>MRQVATRPSPWSRLLVEPLRTMSMSTTASRSPVSSPPQAKRVKVDDVPPPNDRRMPRFDRGVFLAPMVRTGSLPTRLLSLQYGADLVWGPEVVDRAIMGTVRRVNATTGLVEFMKDDKQIFSCHPKERPYLIYQIGSATPEYAAEAVRMVTEHDDVAGVDLNCGCPKPFSTLGGMGSNLLSTPDLLCDILRAMRRAAPPHVSVTCKIRLLPTQEDTLKLVEQIVRTRTIRALTIHCRTKPMRPREPALLDRFREVAAHVAAVARETGQDVPVVCNGDCFGVSDVEAYRALTGASAVMMARGPEMNPSCFQLKRQCVARDIAPQWLRYAAYFDNPFGNTKYCVTQLAFTTTAGAKDVDAERVSSLPKRVLVDMRASLSHSKTHEDMAKALGMAWPVDTNDVLTPLDDALAARASTPATSAALS</sequence>
<evidence type="ECO:0000256" key="4">
    <source>
        <dbReference type="ARBA" id="ARBA00022664"/>
    </source>
</evidence>
<dbReference type="SUPFAM" id="SSF51395">
    <property type="entry name" value="FMN-linked oxidoreductases"/>
    <property type="match status" value="1"/>
</dbReference>
<dbReference type="EMBL" id="LGAV01000009">
    <property type="protein sequence ID" value="KOS12760.1"/>
    <property type="molecule type" value="Genomic_DNA"/>
</dbReference>
<evidence type="ECO:0000313" key="12">
    <source>
        <dbReference type="Proteomes" id="UP000037751"/>
    </source>
</evidence>
<evidence type="ECO:0000256" key="9">
    <source>
        <dbReference type="SAM" id="MobiDB-lite"/>
    </source>
</evidence>
<dbReference type="InterPro" id="IPR018517">
    <property type="entry name" value="tRNA_hU_synthase_CS"/>
</dbReference>
<dbReference type="PROSITE" id="PS01136">
    <property type="entry name" value="UPF0034"/>
    <property type="match status" value="1"/>
</dbReference>
<keyword evidence="5" id="KW-0819">tRNA processing</keyword>
<accession>A0A0M8MS95</accession>
<organism evidence="11 12">
    <name type="scientific">Malassezia pachydermatis</name>
    <dbReference type="NCBI Taxonomy" id="77020"/>
    <lineage>
        <taxon>Eukaryota</taxon>
        <taxon>Fungi</taxon>
        <taxon>Dikarya</taxon>
        <taxon>Basidiomycota</taxon>
        <taxon>Ustilaginomycotina</taxon>
        <taxon>Malasseziomycetes</taxon>
        <taxon>Malasseziales</taxon>
        <taxon>Malasseziaceae</taxon>
        <taxon>Malassezia</taxon>
    </lineage>
</organism>
<feature type="domain" description="DUS-like FMN-binding" evidence="10">
    <location>
        <begin position="65"/>
        <end position="325"/>
    </location>
</feature>
<dbReference type="GO" id="GO:0050660">
    <property type="term" value="F:flavin adenine dinucleotide binding"/>
    <property type="evidence" value="ECO:0007669"/>
    <property type="project" value="InterPro"/>
</dbReference>
<comment type="catalytic activity">
    <reaction evidence="8">
        <text>a 5,6-dihydrouridine in mRNA + NADP(+) = a uridine in mRNA + NADPH + H(+)</text>
        <dbReference type="Rhea" id="RHEA:69855"/>
        <dbReference type="Rhea" id="RHEA-COMP:14658"/>
        <dbReference type="Rhea" id="RHEA-COMP:17789"/>
        <dbReference type="ChEBI" id="CHEBI:15378"/>
        <dbReference type="ChEBI" id="CHEBI:57783"/>
        <dbReference type="ChEBI" id="CHEBI:58349"/>
        <dbReference type="ChEBI" id="CHEBI:65315"/>
        <dbReference type="ChEBI" id="CHEBI:74443"/>
    </reaction>
    <physiologicalReaction direction="right-to-left" evidence="8">
        <dbReference type="Rhea" id="RHEA:69857"/>
    </physiologicalReaction>
</comment>
<reference evidence="11 12" key="1">
    <citation type="submission" date="2015-07" db="EMBL/GenBank/DDBJ databases">
        <title>Draft Genome Sequence of Malassezia furfur CBS1878 and Malassezia pachydermatis CBS1879.</title>
        <authorList>
            <person name="Triana S."/>
            <person name="Ohm R."/>
            <person name="Gonzalez A."/>
            <person name="DeCock H."/>
            <person name="Restrepo S."/>
            <person name="Celis A."/>
        </authorList>
    </citation>
    <scope>NUCLEOTIDE SEQUENCE [LARGE SCALE GENOMIC DNA]</scope>
    <source>
        <strain evidence="11 12">CBS 1879</strain>
    </source>
</reference>
<comment type="caution">
    <text evidence="11">The sequence shown here is derived from an EMBL/GenBank/DDBJ whole genome shotgun (WGS) entry which is preliminary data.</text>
</comment>
<proteinExistence type="predicted"/>
<dbReference type="PANTHER" id="PTHR45936:SF1">
    <property type="entry name" value="TRNA-DIHYDROURIDINE(20) SYNTHASE [NAD(P)+]-LIKE"/>
    <property type="match status" value="1"/>
</dbReference>
<dbReference type="Proteomes" id="UP000037751">
    <property type="component" value="Unassembled WGS sequence"/>
</dbReference>
<dbReference type="RefSeq" id="XP_017990392.1">
    <property type="nucleotide sequence ID" value="XM_018135879.1"/>
</dbReference>
<dbReference type="CDD" id="cd02801">
    <property type="entry name" value="DUS_like_FMN"/>
    <property type="match status" value="1"/>
</dbReference>
<protein>
    <submittedName>
        <fullName evidence="11">Fmn-linked oxidoreductase</fullName>
    </submittedName>
</protein>
<evidence type="ECO:0000259" key="10">
    <source>
        <dbReference type="Pfam" id="PF01207"/>
    </source>
</evidence>
<comment type="cofactor">
    <cofactor evidence="1">
        <name>FMN</name>
        <dbReference type="ChEBI" id="CHEBI:58210"/>
    </cofactor>
</comment>
<comment type="catalytic activity">
    <reaction evidence="7">
        <text>a 5,6-dihydrouridine in mRNA + NAD(+) = a uridine in mRNA + NADH + H(+)</text>
        <dbReference type="Rhea" id="RHEA:69851"/>
        <dbReference type="Rhea" id="RHEA-COMP:14658"/>
        <dbReference type="Rhea" id="RHEA-COMP:17789"/>
        <dbReference type="ChEBI" id="CHEBI:15378"/>
        <dbReference type="ChEBI" id="CHEBI:57540"/>
        <dbReference type="ChEBI" id="CHEBI:57945"/>
        <dbReference type="ChEBI" id="CHEBI:65315"/>
        <dbReference type="ChEBI" id="CHEBI:74443"/>
    </reaction>
    <physiologicalReaction direction="right-to-left" evidence="7">
        <dbReference type="Rhea" id="RHEA:69853"/>
    </physiologicalReaction>
</comment>
<feature type="compositionally biased region" description="Basic and acidic residues" evidence="9">
    <location>
        <begin position="42"/>
        <end position="55"/>
    </location>
</feature>